<proteinExistence type="inferred from homology"/>
<dbReference type="Proteomes" id="UP000789595">
    <property type="component" value="Unassembled WGS sequence"/>
</dbReference>
<dbReference type="PANTHER" id="PTHR10566:SF117">
    <property type="entry name" value="UNUSUAL PROTEIN KINASE-RELATED"/>
    <property type="match status" value="1"/>
</dbReference>
<dbReference type="InterPro" id="IPR050154">
    <property type="entry name" value="UbiB_kinase"/>
</dbReference>
<reference evidence="3" key="1">
    <citation type="submission" date="2021-11" db="EMBL/GenBank/DDBJ databases">
        <authorList>
            <consortium name="Genoscope - CEA"/>
            <person name="William W."/>
        </authorList>
    </citation>
    <scope>NUCLEOTIDE SEQUENCE</scope>
</reference>
<gene>
    <name evidence="3" type="ORF">PECAL_6P15520</name>
</gene>
<protein>
    <recommendedName>
        <fullName evidence="2">ABC1 atypical kinase-like domain-containing protein</fullName>
    </recommendedName>
</protein>
<dbReference type="Pfam" id="PF03109">
    <property type="entry name" value="ABC1"/>
    <property type="match status" value="1"/>
</dbReference>
<feature type="non-terminal residue" evidence="3">
    <location>
        <position position="522"/>
    </location>
</feature>
<keyword evidence="4" id="KW-1185">Reference proteome</keyword>
<dbReference type="OrthoDB" id="427480at2759"/>
<accession>A0A8J2X7G6</accession>
<comment type="caution">
    <text evidence="3">The sequence shown here is derived from an EMBL/GenBank/DDBJ whole genome shotgun (WGS) entry which is preliminary data.</text>
</comment>
<dbReference type="SUPFAM" id="SSF56112">
    <property type="entry name" value="Protein kinase-like (PK-like)"/>
    <property type="match status" value="1"/>
</dbReference>
<dbReference type="InterPro" id="IPR004147">
    <property type="entry name" value="ABC1_dom"/>
</dbReference>
<dbReference type="EMBL" id="CAKKNE010000006">
    <property type="protein sequence ID" value="CAH0379914.1"/>
    <property type="molecule type" value="Genomic_DNA"/>
</dbReference>
<evidence type="ECO:0000259" key="2">
    <source>
        <dbReference type="Pfam" id="PF03109"/>
    </source>
</evidence>
<sequence>MMLARRAVPAAATAVGVGLGTAYAIEPTARDDELPRQWDRSAVAAYWRARPLAAASRAIEVAATLAPVAARIAADRAFVATDEPAVERAARQRLRATQARDALVELGPAFIKLGQQLSIRPDVVPPPALEVLRGLCDAVPAVPTSTALETVREDLGDVIIEGLDAHAVPVAAASLGQVYRARYEGRDVAVKVQRPNMACGVARDLYLLGNWARFVESAKAILVPRQRPYDIQLIDAFCRGAYGELDYEHEAANQRRFKDAISNGPASLRDVYVPEVRLATRRVLISDWVEGERLSQASQPTIKRLVPLGVELFCWQLLDLGFYHCDPHPGNLLVDGRGRLCVIDFGSTRRPCAFDVTPSPRRRHRCDTTPRAGLCAEISAPARENMTKAMVHLIEGKVAALVDDAVDLDFLPDDIDRSALVPILGRVFDGARLAAKSMDGVPVQKRRKEFAAVSADLNNIFFEQPFRVPDYFALVTRALIVLEGIALSGDPSFDIFKAAYPHGLRRARELFGVEGLARIAAA</sequence>
<comment type="similarity">
    <text evidence="1">Belongs to the protein kinase superfamily. ADCK protein kinase family.</text>
</comment>
<organism evidence="3 4">
    <name type="scientific">Pelagomonas calceolata</name>
    <dbReference type="NCBI Taxonomy" id="35677"/>
    <lineage>
        <taxon>Eukaryota</taxon>
        <taxon>Sar</taxon>
        <taxon>Stramenopiles</taxon>
        <taxon>Ochrophyta</taxon>
        <taxon>Pelagophyceae</taxon>
        <taxon>Pelagomonadales</taxon>
        <taxon>Pelagomonadaceae</taxon>
        <taxon>Pelagomonas</taxon>
    </lineage>
</organism>
<dbReference type="AlphaFoldDB" id="A0A8J2X7G6"/>
<evidence type="ECO:0000313" key="4">
    <source>
        <dbReference type="Proteomes" id="UP000789595"/>
    </source>
</evidence>
<evidence type="ECO:0000313" key="3">
    <source>
        <dbReference type="EMBL" id="CAH0379914.1"/>
    </source>
</evidence>
<dbReference type="CDD" id="cd05121">
    <property type="entry name" value="ABC1_ADCK3-like"/>
    <property type="match status" value="1"/>
</dbReference>
<name>A0A8J2X7G6_9STRA</name>
<evidence type="ECO:0000256" key="1">
    <source>
        <dbReference type="ARBA" id="ARBA00009670"/>
    </source>
</evidence>
<dbReference type="PANTHER" id="PTHR10566">
    <property type="entry name" value="CHAPERONE-ACTIVITY OF BC1 COMPLEX CABC1 -RELATED"/>
    <property type="match status" value="1"/>
</dbReference>
<dbReference type="InterPro" id="IPR011009">
    <property type="entry name" value="Kinase-like_dom_sf"/>
</dbReference>
<feature type="domain" description="ABC1 atypical kinase-like" evidence="2">
    <location>
        <begin position="135"/>
        <end position="350"/>
    </location>
</feature>